<reference evidence="7" key="1">
    <citation type="submission" date="2021-02" db="EMBL/GenBank/DDBJ databases">
        <authorList>
            <person name="Nowell W R."/>
        </authorList>
    </citation>
    <scope>NUCLEOTIDE SEQUENCE</scope>
    <source>
        <strain evidence="7">Ploen Becks lab</strain>
    </source>
</reference>
<evidence type="ECO:0000256" key="1">
    <source>
        <dbReference type="ARBA" id="ARBA00004123"/>
    </source>
</evidence>
<dbReference type="PANTHER" id="PTHR13130:SF4">
    <property type="entry name" value="MEDIATOR OF RNA POLYMERASE II TRANSCRIPTION SUBUNIT 27"/>
    <property type="match status" value="1"/>
</dbReference>
<dbReference type="GO" id="GO:0006357">
    <property type="term" value="P:regulation of transcription by RNA polymerase II"/>
    <property type="evidence" value="ECO:0007669"/>
    <property type="project" value="TreeGrafter"/>
</dbReference>
<organism evidence="7 8">
    <name type="scientific">Brachionus calyciflorus</name>
    <dbReference type="NCBI Taxonomy" id="104777"/>
    <lineage>
        <taxon>Eukaryota</taxon>
        <taxon>Metazoa</taxon>
        <taxon>Spiralia</taxon>
        <taxon>Gnathifera</taxon>
        <taxon>Rotifera</taxon>
        <taxon>Eurotatoria</taxon>
        <taxon>Monogononta</taxon>
        <taxon>Pseudotrocha</taxon>
        <taxon>Ploima</taxon>
        <taxon>Brachionidae</taxon>
        <taxon>Brachionus</taxon>
    </lineage>
</organism>
<name>A0A813VUC8_9BILA</name>
<dbReference type="InterPro" id="IPR021627">
    <property type="entry name" value="Mediator_Med27"/>
</dbReference>
<comment type="similarity">
    <text evidence="2">Belongs to the Mediator complex subunit 27 family.</text>
</comment>
<dbReference type="AlphaFoldDB" id="A0A813VUC8"/>
<protein>
    <recommendedName>
        <fullName evidence="9">Mediator complex subunit 27</fullName>
    </recommendedName>
</protein>
<dbReference type="Pfam" id="PF11571">
    <property type="entry name" value="Med27"/>
    <property type="match status" value="1"/>
</dbReference>
<feature type="compositionally biased region" description="Polar residues" evidence="6">
    <location>
        <begin position="110"/>
        <end position="135"/>
    </location>
</feature>
<comment type="caution">
    <text evidence="7">The sequence shown here is derived from an EMBL/GenBank/DDBJ whole genome shotgun (WGS) entry which is preliminary data.</text>
</comment>
<sequence length="442" mass="51173">MAANVPIVNPAQRMAPNMMPVQTQPPYSQQSQAQHQTPASTQQQTNPPVDPDQKKIQDMFEAINLIANLKEDINTILENVGKANSANNYSQLLSSQKQILEANLDSIKSSQATNQTSSVGTPASVSNAYSQNPSVNAQNEPEQNNLNEPNEKQVNLNEEEADFFEKTDNKFMNSKIGDINKSLVELEKIFKDLQPVTILFPFQGSTTIQPWQADFYSVLLEQTFEEKTTVTSSKMINNYRYLTKLQENCNLTNLTSYKRFQQSYAEKKYPKYKSYNNRLMKKEEMEKTVSALLGNPDIKVVAAQKTEHQFVLDIIMPQNFKFVFLLFDLNVERLQVRPMDSRILKIYTSNKPSDEICFYDFDYKNKSNVFQRLEENCLFAWVFFKTEFGINHISNLLKWIKNFKDLFNAKCSRCEKHLLNGIPPTWRDLKTYEPYHDECRIF</sequence>
<dbReference type="GO" id="GO:0003713">
    <property type="term" value="F:transcription coactivator activity"/>
    <property type="evidence" value="ECO:0007669"/>
    <property type="project" value="TreeGrafter"/>
</dbReference>
<evidence type="ECO:0000256" key="2">
    <source>
        <dbReference type="ARBA" id="ARBA00008048"/>
    </source>
</evidence>
<evidence type="ECO:0000256" key="4">
    <source>
        <dbReference type="ARBA" id="ARBA00023163"/>
    </source>
</evidence>
<evidence type="ECO:0008006" key="9">
    <source>
        <dbReference type="Google" id="ProtNLM"/>
    </source>
</evidence>
<evidence type="ECO:0000313" key="8">
    <source>
        <dbReference type="Proteomes" id="UP000663879"/>
    </source>
</evidence>
<accession>A0A813VUC8</accession>
<proteinExistence type="inferred from homology"/>
<dbReference type="GO" id="GO:0016592">
    <property type="term" value="C:mediator complex"/>
    <property type="evidence" value="ECO:0007669"/>
    <property type="project" value="InterPro"/>
</dbReference>
<keyword evidence="5" id="KW-0539">Nucleus</keyword>
<evidence type="ECO:0000256" key="3">
    <source>
        <dbReference type="ARBA" id="ARBA00023015"/>
    </source>
</evidence>
<dbReference type="OrthoDB" id="1868004at2759"/>
<dbReference type="PANTHER" id="PTHR13130">
    <property type="entry name" value="34 KDA TRANSCRIPTIONAL CO-ACTIVATOR-RELATED"/>
    <property type="match status" value="1"/>
</dbReference>
<comment type="subcellular location">
    <subcellularLocation>
        <location evidence="1">Nucleus</location>
    </subcellularLocation>
</comment>
<keyword evidence="8" id="KW-1185">Reference proteome</keyword>
<evidence type="ECO:0000256" key="6">
    <source>
        <dbReference type="SAM" id="MobiDB-lite"/>
    </source>
</evidence>
<keyword evidence="4" id="KW-0804">Transcription</keyword>
<keyword evidence="3" id="KW-0805">Transcription regulation</keyword>
<feature type="compositionally biased region" description="Polar residues" evidence="6">
    <location>
        <begin position="20"/>
        <end position="47"/>
    </location>
</feature>
<evidence type="ECO:0000313" key="7">
    <source>
        <dbReference type="EMBL" id="CAF0851068.1"/>
    </source>
</evidence>
<dbReference type="Proteomes" id="UP000663879">
    <property type="component" value="Unassembled WGS sequence"/>
</dbReference>
<feature type="region of interest" description="Disordered" evidence="6">
    <location>
        <begin position="110"/>
        <end position="150"/>
    </location>
</feature>
<evidence type="ECO:0000256" key="5">
    <source>
        <dbReference type="ARBA" id="ARBA00023242"/>
    </source>
</evidence>
<feature type="compositionally biased region" description="Low complexity" evidence="6">
    <location>
        <begin position="136"/>
        <end position="148"/>
    </location>
</feature>
<dbReference type="EMBL" id="CAJNOC010001279">
    <property type="protein sequence ID" value="CAF0851068.1"/>
    <property type="molecule type" value="Genomic_DNA"/>
</dbReference>
<feature type="region of interest" description="Disordered" evidence="6">
    <location>
        <begin position="1"/>
        <end position="53"/>
    </location>
</feature>
<gene>
    <name evidence="7" type="ORF">OXX778_LOCUS8954</name>
</gene>